<gene>
    <name evidence="1" type="ORF">EV211_1552</name>
</gene>
<comment type="caution">
    <text evidence="1">The sequence shown here is derived from an EMBL/GenBank/DDBJ whole genome shotgun (WGS) entry which is preliminary data.</text>
</comment>
<proteinExistence type="predicted"/>
<dbReference type="EMBL" id="SNXO01000055">
    <property type="protein sequence ID" value="TDP46829.1"/>
    <property type="molecule type" value="Genomic_DNA"/>
</dbReference>
<dbReference type="Proteomes" id="UP000295500">
    <property type="component" value="Unassembled WGS sequence"/>
</dbReference>
<keyword evidence="2" id="KW-1185">Reference proteome</keyword>
<reference evidence="1 2" key="1">
    <citation type="submission" date="2019-03" db="EMBL/GenBank/DDBJ databases">
        <title>Genomic Encyclopedia of Type Strains, Phase IV (KMG-IV): sequencing the most valuable type-strain genomes for metagenomic binning, comparative biology and taxonomic classification.</title>
        <authorList>
            <person name="Goeker M."/>
        </authorList>
    </citation>
    <scope>NUCLEOTIDE SEQUENCE [LARGE SCALE GENOMIC DNA]</scope>
    <source>
        <strain evidence="1 2">DSM 28287</strain>
    </source>
</reference>
<sequence>MSVYKFDMRCSDKLDLNLGDGNCTIMLNTAYTGKNVPEGLEKLFRYIRNMECCEDDQLITEIHERVRELNTAERRQVLHTLDDKLNEQYSAGFSEGKDAGYSEGKESTALAMLKEGLDIMLISRVTGLSKEEIEELRDR</sequence>
<dbReference type="AlphaFoldDB" id="A0A4R6PYC7"/>
<protein>
    <submittedName>
        <fullName evidence="1">Putative transposase/invertase (TIGR01784 family)</fullName>
    </submittedName>
</protein>
<evidence type="ECO:0000313" key="2">
    <source>
        <dbReference type="Proteomes" id="UP000295500"/>
    </source>
</evidence>
<name>A0A4R6PYC7_9FIRM</name>
<evidence type="ECO:0000313" key="1">
    <source>
        <dbReference type="EMBL" id="TDP46829.1"/>
    </source>
</evidence>
<organism evidence="1 2">
    <name type="scientific">Aminicella lysinilytica</name>
    <dbReference type="NCBI Taxonomy" id="433323"/>
    <lineage>
        <taxon>Bacteria</taxon>
        <taxon>Bacillati</taxon>
        <taxon>Bacillota</taxon>
        <taxon>Clostridia</taxon>
        <taxon>Peptostreptococcales</taxon>
        <taxon>Anaerovoracaceae</taxon>
        <taxon>Aminicella</taxon>
    </lineage>
</organism>
<accession>A0A4R6PYC7</accession>